<comment type="caution">
    <text evidence="2">The sequence shown here is derived from an EMBL/GenBank/DDBJ whole genome shotgun (WGS) entry which is preliminary data.</text>
</comment>
<dbReference type="STRING" id="740709.A10D4_13481"/>
<keyword evidence="3" id="KW-1185">Reference proteome</keyword>
<dbReference type="Proteomes" id="UP000014115">
    <property type="component" value="Unassembled WGS sequence"/>
</dbReference>
<sequence>MMKLALILIITVCITDVLGLILLKKRQPNLFREMGNPRVWWTDWDKLNYIGGFIMSFRYFSIVEDFSLKSAFTLQALSLWILLIIFIYEYFMPYFYGFIEFLFP</sequence>
<dbReference type="EMBL" id="AMRG01000052">
    <property type="protein sequence ID" value="EKE77602.1"/>
    <property type="molecule type" value="Genomic_DNA"/>
</dbReference>
<reference evidence="2 3" key="1">
    <citation type="journal article" date="2012" name="J. Bacteriol.">
        <title>Genome Sequence of Idiomarina xiamenensis Type Strain 10-D-4.</title>
        <authorList>
            <person name="Lai Q."/>
            <person name="Wang L."/>
            <person name="Wang W."/>
            <person name="Shao Z."/>
        </authorList>
    </citation>
    <scope>NUCLEOTIDE SEQUENCE [LARGE SCALE GENOMIC DNA]</scope>
    <source>
        <strain evidence="2 3">10-D-4</strain>
    </source>
</reference>
<protein>
    <submittedName>
        <fullName evidence="2">Uncharacterized protein</fullName>
    </submittedName>
</protein>
<proteinExistence type="predicted"/>
<evidence type="ECO:0000256" key="1">
    <source>
        <dbReference type="SAM" id="Phobius"/>
    </source>
</evidence>
<evidence type="ECO:0000313" key="2">
    <source>
        <dbReference type="EMBL" id="EKE77602.1"/>
    </source>
</evidence>
<dbReference type="RefSeq" id="WP_008490162.1">
    <property type="nucleotide sequence ID" value="NZ_AMRG01000052.1"/>
</dbReference>
<keyword evidence="1" id="KW-1133">Transmembrane helix</keyword>
<dbReference type="AlphaFoldDB" id="K2JSX8"/>
<keyword evidence="1" id="KW-0812">Transmembrane</keyword>
<name>K2JSX8_9GAMM</name>
<evidence type="ECO:0000313" key="3">
    <source>
        <dbReference type="Proteomes" id="UP000014115"/>
    </source>
</evidence>
<accession>K2JSX8</accession>
<feature type="transmembrane region" description="Helical" evidence="1">
    <location>
        <begin position="79"/>
        <end position="99"/>
    </location>
</feature>
<gene>
    <name evidence="2" type="ORF">A10D4_13481</name>
</gene>
<keyword evidence="1" id="KW-0472">Membrane</keyword>
<organism evidence="2 3">
    <name type="scientific">Idiomarina xiamenensis 10-D-4</name>
    <dbReference type="NCBI Taxonomy" id="740709"/>
    <lineage>
        <taxon>Bacteria</taxon>
        <taxon>Pseudomonadati</taxon>
        <taxon>Pseudomonadota</taxon>
        <taxon>Gammaproteobacteria</taxon>
        <taxon>Alteromonadales</taxon>
        <taxon>Idiomarinaceae</taxon>
        <taxon>Idiomarina</taxon>
    </lineage>
</organism>